<evidence type="ECO:0000313" key="10">
    <source>
        <dbReference type="EMBL" id="ATN95416.1"/>
    </source>
</evidence>
<keyword evidence="9" id="KW-0679">Respiratory chain</keyword>
<evidence type="ECO:0000256" key="6">
    <source>
        <dbReference type="ARBA" id="ARBA00022989"/>
    </source>
</evidence>
<keyword evidence="4 9" id="KW-0813">Transport</keyword>
<accession>A0A2D1GRS6</accession>
<feature type="transmembrane region" description="Helical" evidence="9">
    <location>
        <begin position="89"/>
        <end position="112"/>
    </location>
</feature>
<keyword evidence="7 9" id="KW-0472">Membrane</keyword>
<keyword evidence="5 9" id="KW-0812">Transmembrane</keyword>
<name>A0A2D1GRS6_9PLAT</name>
<comment type="catalytic activity">
    <reaction evidence="8 9">
        <text>a ubiquinone + NADH + 5 H(+)(in) = a ubiquinol + NAD(+) + 4 H(+)(out)</text>
        <dbReference type="Rhea" id="RHEA:29091"/>
        <dbReference type="Rhea" id="RHEA-COMP:9565"/>
        <dbReference type="Rhea" id="RHEA-COMP:9566"/>
        <dbReference type="ChEBI" id="CHEBI:15378"/>
        <dbReference type="ChEBI" id="CHEBI:16389"/>
        <dbReference type="ChEBI" id="CHEBI:17976"/>
        <dbReference type="ChEBI" id="CHEBI:57540"/>
        <dbReference type="ChEBI" id="CHEBI:57945"/>
        <dbReference type="EC" id="7.1.1.2"/>
    </reaction>
</comment>
<keyword evidence="9" id="KW-0520">NAD</keyword>
<keyword evidence="9 10" id="KW-0496">Mitochondrion</keyword>
<dbReference type="AlphaFoldDB" id="A0A2D1GRS6"/>
<reference evidence="10" key="1">
    <citation type="journal article" date="2017" name="Parasit. Vectors">
        <title>Sequencing of the complete mitochondrial genome of a fish-parasitic flatworm Paratetraonchoides inermis (Platyhelminthes: Monogenea): tRNA gene arrangement reshuffling and implications for phylogeny.</title>
        <authorList>
            <person name="Zhang D."/>
            <person name="Zou H."/>
            <person name="Wu S.G."/>
            <person name="Li M."/>
            <person name="Jakovlic I."/>
            <person name="Zhang J."/>
            <person name="Chen R."/>
            <person name="Wang G.T."/>
            <person name="Li W.X."/>
        </authorList>
    </citation>
    <scope>NUCLEOTIDE SEQUENCE</scope>
</reference>
<keyword evidence="9" id="KW-0249">Electron transport</keyword>
<keyword evidence="9" id="KW-1278">Translocase</keyword>
<dbReference type="InterPro" id="IPR038430">
    <property type="entry name" value="NDAH_ubi_oxred_su3_sf"/>
</dbReference>
<dbReference type="EMBL" id="KY856918">
    <property type="protein sequence ID" value="ATN95416.1"/>
    <property type="molecule type" value="Genomic_DNA"/>
</dbReference>
<keyword evidence="6 9" id="KW-1133">Transmembrane helix</keyword>
<evidence type="ECO:0000256" key="8">
    <source>
        <dbReference type="ARBA" id="ARBA00049551"/>
    </source>
</evidence>
<evidence type="ECO:0000256" key="3">
    <source>
        <dbReference type="ARBA" id="ARBA00021007"/>
    </source>
</evidence>
<dbReference type="InterPro" id="IPR000440">
    <property type="entry name" value="NADH_UbQ/plastoQ_OxRdtase_su3"/>
</dbReference>
<comment type="function">
    <text evidence="9">Core subunit of the mitochondrial membrane respiratory chain NADH dehydrogenase (Complex I) which catalyzes electron transfer from NADH through the respiratory chain, using ubiquinone as an electron acceptor. Essential for the catalytic activity of complex I.</text>
</comment>
<feature type="transmembrane region" description="Helical" evidence="9">
    <location>
        <begin position="7"/>
        <end position="25"/>
    </location>
</feature>
<geneLocation type="mitochondrion" evidence="10"/>
<dbReference type="GO" id="GO:0008137">
    <property type="term" value="F:NADH dehydrogenase (ubiquinone) activity"/>
    <property type="evidence" value="ECO:0007669"/>
    <property type="project" value="UniProtKB-UniRule"/>
</dbReference>
<feature type="transmembrane region" description="Helical" evidence="9">
    <location>
        <begin position="59"/>
        <end position="77"/>
    </location>
</feature>
<organism evidence="10">
    <name type="scientific">Paratetraonchoides inermis</name>
    <dbReference type="NCBI Taxonomy" id="2048240"/>
    <lineage>
        <taxon>Eukaryota</taxon>
        <taxon>Metazoa</taxon>
        <taxon>Spiralia</taxon>
        <taxon>Lophotrochozoa</taxon>
        <taxon>Platyhelminthes</taxon>
        <taxon>Monogenea</taxon>
        <taxon>Monopisthocotylea</taxon>
        <taxon>Dactylogyridea</taxon>
        <taxon>Tetraonchoididae</taxon>
        <taxon>Paratetraonchoides</taxon>
    </lineage>
</organism>
<protein>
    <recommendedName>
        <fullName evidence="3 9">NADH-ubiquinone oxidoreductase chain 3</fullName>
        <ecNumber evidence="9">7.1.1.2</ecNumber>
    </recommendedName>
</protein>
<proteinExistence type="inferred from homology"/>
<dbReference type="GO" id="GO:0031966">
    <property type="term" value="C:mitochondrial membrane"/>
    <property type="evidence" value="ECO:0007669"/>
    <property type="project" value="UniProtKB-SubCell"/>
</dbReference>
<evidence type="ECO:0000256" key="5">
    <source>
        <dbReference type="ARBA" id="ARBA00022692"/>
    </source>
</evidence>
<evidence type="ECO:0000256" key="9">
    <source>
        <dbReference type="RuleBase" id="RU003640"/>
    </source>
</evidence>
<evidence type="ECO:0000256" key="4">
    <source>
        <dbReference type="ARBA" id="ARBA00022448"/>
    </source>
</evidence>
<comment type="subcellular location">
    <subcellularLocation>
        <location evidence="1">Membrane</location>
    </subcellularLocation>
    <subcellularLocation>
        <location evidence="9">Mitochondrion membrane</location>
        <topology evidence="9">Multi-pass membrane protein</topology>
    </subcellularLocation>
</comment>
<dbReference type="Pfam" id="PF00507">
    <property type="entry name" value="Oxidored_q4"/>
    <property type="match status" value="1"/>
</dbReference>
<dbReference type="Gene3D" id="1.20.58.1610">
    <property type="entry name" value="NADH:ubiquinone/plastoquinone oxidoreductase, chain 3"/>
    <property type="match status" value="1"/>
</dbReference>
<keyword evidence="9" id="KW-0830">Ubiquinone</keyword>
<evidence type="ECO:0000256" key="1">
    <source>
        <dbReference type="ARBA" id="ARBA00004370"/>
    </source>
</evidence>
<evidence type="ECO:0000256" key="2">
    <source>
        <dbReference type="ARBA" id="ARBA00008472"/>
    </source>
</evidence>
<dbReference type="EC" id="7.1.1.2" evidence="9"/>
<sequence>MLGIFNVGFLFLIFFLIIFIYHLNINNNFFLNNNNIWSSSFECGFLSQSFSLSNYSNTFLILLVFFVIFDIEISLLLNITFNYPLYNNLIFYWIFLFYISIGFLIEILNNFINWDY</sequence>
<gene>
    <name evidence="10" type="primary">nad3</name>
</gene>
<comment type="similarity">
    <text evidence="2 9">Belongs to the complex I subunit 3 family.</text>
</comment>
<evidence type="ECO:0000256" key="7">
    <source>
        <dbReference type="ARBA" id="ARBA00023136"/>
    </source>
</evidence>